<dbReference type="Proteomes" id="UP000028700">
    <property type="component" value="Unassembled WGS sequence"/>
</dbReference>
<evidence type="ECO:0000313" key="1">
    <source>
        <dbReference type="EMBL" id="GAK47666.1"/>
    </source>
</evidence>
<accession>A0A081BHZ8</accession>
<reference evidence="1" key="1">
    <citation type="journal article" date="2014" name="Genome Announc.">
        <title>Draft Genome Sequence of Lactobacillus oryzae Strain SG293T.</title>
        <authorList>
            <person name="Tanizawa Y."/>
            <person name="Fujisawa T."/>
            <person name="Mochizuki T."/>
            <person name="Kaminuma E."/>
            <person name="Nakamura Y."/>
            <person name="Tohno M."/>
        </authorList>
    </citation>
    <scope>NUCLEOTIDE SEQUENCE [LARGE SCALE GENOMIC DNA]</scope>
    <source>
        <strain evidence="1">SG293</strain>
    </source>
</reference>
<sequence>MVVVLDDSSFVPLDDSSFVVFVLVDFLLVADDVRLADDVSVVLDAFFELELLELSSSSEDSLSLSLELELELGMDEELELILLDSSVLGEPSLVLETEFTTTLVALSARAIDRIAKGVRNGGVLYANLCSSFLKLVANSIANKSEYTIK</sequence>
<comment type="caution">
    <text evidence="1">The sequence shown here is derived from an EMBL/GenBank/DDBJ whole genome shotgun (WGS) entry which is preliminary data.</text>
</comment>
<gene>
    <name evidence="1" type="ORF">LOSG293_100310</name>
</gene>
<keyword evidence="2" id="KW-1185">Reference proteome</keyword>
<organism evidence="1 2">
    <name type="scientific">Secundilactobacillus oryzae JCM 18671</name>
    <dbReference type="NCBI Taxonomy" id="1291743"/>
    <lineage>
        <taxon>Bacteria</taxon>
        <taxon>Bacillati</taxon>
        <taxon>Bacillota</taxon>
        <taxon>Bacilli</taxon>
        <taxon>Lactobacillales</taxon>
        <taxon>Lactobacillaceae</taxon>
        <taxon>Secundilactobacillus</taxon>
    </lineage>
</organism>
<evidence type="ECO:0000313" key="2">
    <source>
        <dbReference type="Proteomes" id="UP000028700"/>
    </source>
</evidence>
<dbReference type="AlphaFoldDB" id="A0A081BHZ8"/>
<dbReference type="EMBL" id="BBJM01000010">
    <property type="protein sequence ID" value="GAK47666.1"/>
    <property type="molecule type" value="Genomic_DNA"/>
</dbReference>
<proteinExistence type="predicted"/>
<protein>
    <submittedName>
        <fullName evidence="1">Uncharacterized protein</fullName>
    </submittedName>
</protein>
<name>A0A081BHZ8_9LACO</name>